<accession>A0ABW3D8M0</accession>
<evidence type="ECO:0000313" key="1">
    <source>
        <dbReference type="EMBL" id="MFD0869698.1"/>
    </source>
</evidence>
<dbReference type="RefSeq" id="WP_379288153.1">
    <property type="nucleotide sequence ID" value="NZ_JBHTIU010000034.1"/>
</dbReference>
<reference evidence="2" key="1">
    <citation type="journal article" date="2019" name="Int. J. Syst. Evol. Microbiol.">
        <title>The Global Catalogue of Microorganisms (GCM) 10K type strain sequencing project: providing services to taxonomists for standard genome sequencing and annotation.</title>
        <authorList>
            <consortium name="The Broad Institute Genomics Platform"/>
            <consortium name="The Broad Institute Genome Sequencing Center for Infectious Disease"/>
            <person name="Wu L."/>
            <person name="Ma J."/>
        </authorList>
    </citation>
    <scope>NUCLEOTIDE SEQUENCE [LARGE SCALE GENOMIC DNA]</scope>
    <source>
        <strain evidence="2">CCUG 57263</strain>
    </source>
</reference>
<evidence type="ECO:0000313" key="2">
    <source>
        <dbReference type="Proteomes" id="UP001597120"/>
    </source>
</evidence>
<sequence>MESFIGENVHDIRRFIVHLCTAKKLKEVAASILEIFFILNKK</sequence>
<protein>
    <submittedName>
        <fullName evidence="1">Uncharacterized protein</fullName>
    </submittedName>
</protein>
<gene>
    <name evidence="1" type="ORF">ACFQ03_11095</name>
</gene>
<dbReference type="Proteomes" id="UP001597120">
    <property type="component" value="Unassembled WGS sequence"/>
</dbReference>
<keyword evidence="2" id="KW-1185">Reference proteome</keyword>
<organism evidence="1 2">
    <name type="scientific">Paenibacillus residui</name>
    <dbReference type="NCBI Taxonomy" id="629724"/>
    <lineage>
        <taxon>Bacteria</taxon>
        <taxon>Bacillati</taxon>
        <taxon>Bacillota</taxon>
        <taxon>Bacilli</taxon>
        <taxon>Bacillales</taxon>
        <taxon>Paenibacillaceae</taxon>
        <taxon>Paenibacillus</taxon>
    </lineage>
</organism>
<name>A0ABW3D8M0_9BACL</name>
<comment type="caution">
    <text evidence="1">The sequence shown here is derived from an EMBL/GenBank/DDBJ whole genome shotgun (WGS) entry which is preliminary data.</text>
</comment>
<dbReference type="EMBL" id="JBHTIU010000034">
    <property type="protein sequence ID" value="MFD0869698.1"/>
    <property type="molecule type" value="Genomic_DNA"/>
</dbReference>
<proteinExistence type="predicted"/>